<evidence type="ECO:0000256" key="5">
    <source>
        <dbReference type="ARBA" id="ARBA00022679"/>
    </source>
</evidence>
<proteinExistence type="inferred from homology"/>
<evidence type="ECO:0000256" key="4">
    <source>
        <dbReference type="ARBA" id="ARBA00022618"/>
    </source>
</evidence>
<dbReference type="InterPro" id="IPR005750">
    <property type="entry name" value="UDP_GlcNAc_COvinyl_MurA"/>
</dbReference>
<dbReference type="Pfam" id="PF00275">
    <property type="entry name" value="EPSP_synthase"/>
    <property type="match status" value="1"/>
</dbReference>
<comment type="subcellular location">
    <subcellularLocation>
        <location evidence="1 12">Cytoplasm</location>
    </subcellularLocation>
</comment>
<evidence type="ECO:0000256" key="6">
    <source>
        <dbReference type="ARBA" id="ARBA00022960"/>
    </source>
</evidence>
<dbReference type="FunFam" id="3.65.10.10:FF:000001">
    <property type="entry name" value="UDP-N-acetylglucosamine 1-carboxyvinyltransferase"/>
    <property type="match status" value="1"/>
</dbReference>
<feature type="binding site" evidence="12">
    <location>
        <position position="92"/>
    </location>
    <ligand>
        <name>UDP-N-acetyl-alpha-D-glucosamine</name>
        <dbReference type="ChEBI" id="CHEBI:57705"/>
    </ligand>
</feature>
<organism evidence="14 15">
    <name type="scientific">Thermoanaerobaculum aquaticum</name>
    <dbReference type="NCBI Taxonomy" id="1312852"/>
    <lineage>
        <taxon>Bacteria</taxon>
        <taxon>Pseudomonadati</taxon>
        <taxon>Acidobacteriota</taxon>
        <taxon>Thermoanaerobaculia</taxon>
        <taxon>Thermoanaerobaculales</taxon>
        <taxon>Thermoanaerobaculaceae</taxon>
        <taxon>Thermoanaerobaculum</taxon>
    </lineage>
</organism>
<keyword evidence="8 12" id="KW-0131">Cell cycle</keyword>
<feature type="modified residue" description="2-(S-cysteinyl)pyruvic acid O-phosphothioketal" evidence="12">
    <location>
        <position position="116"/>
    </location>
</feature>
<evidence type="ECO:0000256" key="2">
    <source>
        <dbReference type="ARBA" id="ARBA00004752"/>
    </source>
</evidence>
<dbReference type="InterPro" id="IPR001986">
    <property type="entry name" value="Enolpyruvate_Tfrase_dom"/>
</dbReference>
<dbReference type="InterPro" id="IPR036968">
    <property type="entry name" value="Enolpyruvate_Tfrase_sf"/>
</dbReference>
<dbReference type="HAMAP" id="MF_00111">
    <property type="entry name" value="MurA"/>
    <property type="match status" value="1"/>
</dbReference>
<comment type="caution">
    <text evidence="14">The sequence shown here is derived from an EMBL/GenBank/DDBJ whole genome shotgun (WGS) entry which is preliminary data.</text>
</comment>
<protein>
    <recommendedName>
        <fullName evidence="12">UDP-N-acetylglucosamine 1-carboxyvinyltransferase</fullName>
        <ecNumber evidence="12">2.5.1.7</ecNumber>
    </recommendedName>
    <alternativeName>
        <fullName evidence="12">Enoylpyruvate transferase</fullName>
    </alternativeName>
    <alternativeName>
        <fullName evidence="12">UDP-N-acetylglucosamine enolpyruvyl transferase</fullName>
        <shortName evidence="12">EPT</shortName>
    </alternativeName>
</protein>
<feature type="binding site" evidence="12">
    <location>
        <begin position="22"/>
        <end position="23"/>
    </location>
    <ligand>
        <name>phosphoenolpyruvate</name>
        <dbReference type="ChEBI" id="CHEBI:58702"/>
    </ligand>
</feature>
<evidence type="ECO:0000256" key="3">
    <source>
        <dbReference type="ARBA" id="ARBA00022490"/>
    </source>
</evidence>
<dbReference type="GO" id="GO:0019277">
    <property type="term" value="P:UDP-N-acetylgalactosamine biosynthetic process"/>
    <property type="evidence" value="ECO:0007669"/>
    <property type="project" value="InterPro"/>
</dbReference>
<feature type="active site" description="Proton donor" evidence="12">
    <location>
        <position position="116"/>
    </location>
</feature>
<dbReference type="GO" id="GO:0051301">
    <property type="term" value="P:cell division"/>
    <property type="evidence" value="ECO:0007669"/>
    <property type="project" value="UniProtKB-KW"/>
</dbReference>
<keyword evidence="4 12" id="KW-0132">Cell division</keyword>
<dbReference type="SUPFAM" id="SSF55205">
    <property type="entry name" value="EPT/RTPC-like"/>
    <property type="match status" value="1"/>
</dbReference>
<comment type="pathway">
    <text evidence="2 12">Cell wall biogenesis; peptidoglycan biosynthesis.</text>
</comment>
<dbReference type="STRING" id="1312852.EG19_08845"/>
<dbReference type="UniPathway" id="UPA00219"/>
<dbReference type="CDD" id="cd01555">
    <property type="entry name" value="UdpNAET"/>
    <property type="match status" value="1"/>
</dbReference>
<evidence type="ECO:0000256" key="9">
    <source>
        <dbReference type="ARBA" id="ARBA00023316"/>
    </source>
</evidence>
<keyword evidence="6 12" id="KW-0133">Cell shape</keyword>
<evidence type="ECO:0000256" key="10">
    <source>
        <dbReference type="ARBA" id="ARBA00038367"/>
    </source>
</evidence>
<evidence type="ECO:0000256" key="12">
    <source>
        <dbReference type="HAMAP-Rule" id="MF_00111"/>
    </source>
</evidence>
<keyword evidence="9 12" id="KW-0961">Cell wall biogenesis/degradation</keyword>
<evidence type="ECO:0000313" key="15">
    <source>
        <dbReference type="Proteomes" id="UP000027284"/>
    </source>
</evidence>
<evidence type="ECO:0000256" key="11">
    <source>
        <dbReference type="ARBA" id="ARBA00047527"/>
    </source>
</evidence>
<dbReference type="GO" id="GO:0009252">
    <property type="term" value="P:peptidoglycan biosynthetic process"/>
    <property type="evidence" value="ECO:0007669"/>
    <property type="project" value="UniProtKB-UniRule"/>
</dbReference>
<dbReference type="NCBIfam" id="NF006873">
    <property type="entry name" value="PRK09369.1"/>
    <property type="match status" value="1"/>
</dbReference>
<dbReference type="EC" id="2.5.1.7" evidence="12"/>
<keyword evidence="5 12" id="KW-0808">Transferase</keyword>
<comment type="similarity">
    <text evidence="10 12">Belongs to the EPSP synthase family. MurA subfamily.</text>
</comment>
<evidence type="ECO:0000259" key="13">
    <source>
        <dbReference type="Pfam" id="PF00275"/>
    </source>
</evidence>
<comment type="catalytic activity">
    <reaction evidence="11 12">
        <text>phosphoenolpyruvate + UDP-N-acetyl-alpha-D-glucosamine = UDP-N-acetyl-3-O-(1-carboxyvinyl)-alpha-D-glucosamine + phosphate</text>
        <dbReference type="Rhea" id="RHEA:18681"/>
        <dbReference type="ChEBI" id="CHEBI:43474"/>
        <dbReference type="ChEBI" id="CHEBI:57705"/>
        <dbReference type="ChEBI" id="CHEBI:58702"/>
        <dbReference type="ChEBI" id="CHEBI:68483"/>
        <dbReference type="EC" id="2.5.1.7"/>
    </reaction>
</comment>
<dbReference type="InterPro" id="IPR013792">
    <property type="entry name" value="RNA3'P_cycl/enolpyr_Trfase_a/b"/>
</dbReference>
<dbReference type="PANTHER" id="PTHR43783:SF1">
    <property type="entry name" value="UDP-N-ACETYLGLUCOSAMINE 1-CARBOXYVINYLTRANSFERASE"/>
    <property type="match status" value="1"/>
</dbReference>
<sequence>MEKFRIFGGYRLSGTVTVSGAKNAALPCLAATLLTREPVRLSGLPRVRDILTMEKVLRTLGEHCQHDNGTTTVVMGQATATHAPYELVRTMRASVLVLGPLLASRRQARVALPGGCAIGARPIDFHLSALARLGADIRVEHGDVVAEAPRGLFGAEIAFPRVTVTGTENLLMAATLARGRTVLSGCAREPEVVDLAAMLTLMGARISGAGTDVIEVEGVDQLTGCSHTVIPDRIEAGTYLLAALMVGDGVRIEGCVPEHLSAVLEVLGSAGAQVEVQPQALVVPRQQTPLRAFTVSTQEYPGFPTDLQAQAMALATQAEGRSEIVENIFENRFQHVLELKRLGADISVEGRKAVVRGPTKLQGTTVMASDLRASAALVLAGLAAEGETVVDRIYHLDRGYETMEVKLSQLGARIERFNPGPFL</sequence>
<feature type="binding site" evidence="12">
    <location>
        <position position="328"/>
    </location>
    <ligand>
        <name>UDP-N-acetyl-alpha-D-glucosamine</name>
        <dbReference type="ChEBI" id="CHEBI:57705"/>
    </ligand>
</feature>
<dbReference type="GO" id="GO:0008760">
    <property type="term" value="F:UDP-N-acetylglucosamine 1-carboxyvinyltransferase activity"/>
    <property type="evidence" value="ECO:0007669"/>
    <property type="project" value="UniProtKB-UniRule"/>
</dbReference>
<evidence type="ECO:0000313" key="14">
    <source>
        <dbReference type="EMBL" id="KDA52891.1"/>
    </source>
</evidence>
<evidence type="ECO:0000256" key="8">
    <source>
        <dbReference type="ARBA" id="ARBA00023306"/>
    </source>
</evidence>
<gene>
    <name evidence="12" type="primary">murA</name>
    <name evidence="14" type="ORF">EG19_08845</name>
</gene>
<name>A0A062XXT5_9BACT</name>
<comment type="function">
    <text evidence="12">Cell wall formation. Adds enolpyruvyl to UDP-N-acetylglucosamine.</text>
</comment>
<feature type="domain" description="Enolpyruvate transferase" evidence="13">
    <location>
        <begin position="9"/>
        <end position="406"/>
    </location>
</feature>
<dbReference type="PANTHER" id="PTHR43783">
    <property type="entry name" value="UDP-N-ACETYLGLUCOSAMINE 1-CARBOXYVINYLTRANSFERASE"/>
    <property type="match status" value="1"/>
</dbReference>
<feature type="binding site" evidence="12">
    <location>
        <position position="306"/>
    </location>
    <ligand>
        <name>UDP-N-acetyl-alpha-D-glucosamine</name>
        <dbReference type="ChEBI" id="CHEBI:57705"/>
    </ligand>
</feature>
<evidence type="ECO:0000256" key="1">
    <source>
        <dbReference type="ARBA" id="ARBA00004496"/>
    </source>
</evidence>
<dbReference type="NCBIfam" id="TIGR01072">
    <property type="entry name" value="murA"/>
    <property type="match status" value="1"/>
</dbReference>
<keyword evidence="3 12" id="KW-0963">Cytoplasm</keyword>
<keyword evidence="12" id="KW-0670">Pyruvate</keyword>
<keyword evidence="15" id="KW-1185">Reference proteome</keyword>
<dbReference type="GO" id="GO:0071555">
    <property type="term" value="P:cell wall organization"/>
    <property type="evidence" value="ECO:0007669"/>
    <property type="project" value="UniProtKB-KW"/>
</dbReference>
<dbReference type="GO" id="GO:0008360">
    <property type="term" value="P:regulation of cell shape"/>
    <property type="evidence" value="ECO:0007669"/>
    <property type="project" value="UniProtKB-KW"/>
</dbReference>
<dbReference type="InterPro" id="IPR050068">
    <property type="entry name" value="MurA_subfamily"/>
</dbReference>
<reference evidence="14 15" key="1">
    <citation type="submission" date="2014-04" db="EMBL/GenBank/DDBJ databases">
        <title>The Genome Sequence of Thermoanaerobaculum aquaticum MP-01, The First Cultivated Group 23 Acidobacterium.</title>
        <authorList>
            <person name="Stamps B.W."/>
            <person name="Losey N.A."/>
            <person name="Lawson P.A."/>
            <person name="Stevenson B.S."/>
        </authorList>
    </citation>
    <scope>NUCLEOTIDE SEQUENCE [LARGE SCALE GENOMIC DNA]</scope>
    <source>
        <strain evidence="14 15">MP-01</strain>
    </source>
</reference>
<dbReference type="GO" id="GO:0005737">
    <property type="term" value="C:cytoplasm"/>
    <property type="evidence" value="ECO:0007669"/>
    <property type="project" value="UniProtKB-SubCell"/>
</dbReference>
<accession>A0A062XXT5</accession>
<dbReference type="Gene3D" id="3.65.10.10">
    <property type="entry name" value="Enolpyruvate transferase domain"/>
    <property type="match status" value="2"/>
</dbReference>
<comment type="caution">
    <text evidence="12">Lacks conserved residue(s) required for the propagation of feature annotation.</text>
</comment>
<dbReference type="AlphaFoldDB" id="A0A062XXT5"/>
<dbReference type="EMBL" id="JMFG01000039">
    <property type="protein sequence ID" value="KDA52891.1"/>
    <property type="molecule type" value="Genomic_DNA"/>
</dbReference>
<dbReference type="Proteomes" id="UP000027284">
    <property type="component" value="Unassembled WGS sequence"/>
</dbReference>
<evidence type="ECO:0000256" key="7">
    <source>
        <dbReference type="ARBA" id="ARBA00022984"/>
    </source>
</evidence>
<dbReference type="RefSeq" id="WP_038050512.1">
    <property type="nucleotide sequence ID" value="NZ_JMFG01000039.1"/>
</dbReference>
<keyword evidence="7 12" id="KW-0573">Peptidoglycan synthesis</keyword>